<feature type="transmembrane region" description="Helical" evidence="1">
    <location>
        <begin position="42"/>
        <end position="63"/>
    </location>
</feature>
<gene>
    <name evidence="2" type="ORF">JOC49_000815</name>
</gene>
<comment type="caution">
    <text evidence="2">The sequence shown here is derived from an EMBL/GenBank/DDBJ whole genome shotgun (WGS) entry which is preliminary data.</text>
</comment>
<evidence type="ECO:0000313" key="3">
    <source>
        <dbReference type="Proteomes" id="UP000767854"/>
    </source>
</evidence>
<reference evidence="2 3" key="1">
    <citation type="submission" date="2021-01" db="EMBL/GenBank/DDBJ databases">
        <title>Genomic Encyclopedia of Type Strains, Phase IV (KMG-IV): sequencing the most valuable type-strain genomes for metagenomic binning, comparative biology and taxonomic classification.</title>
        <authorList>
            <person name="Goeker M."/>
        </authorList>
    </citation>
    <scope>NUCLEOTIDE SEQUENCE [LARGE SCALE GENOMIC DNA]</scope>
    <source>
        <strain evidence="2 3">DSM 24436</strain>
    </source>
</reference>
<keyword evidence="3" id="KW-1185">Reference proteome</keyword>
<dbReference type="InterPro" id="IPR032820">
    <property type="entry name" value="ATPase_put"/>
</dbReference>
<feature type="transmembrane region" description="Helical" evidence="1">
    <location>
        <begin position="12"/>
        <end position="36"/>
    </location>
</feature>
<accession>A0ABS2MPG9</accession>
<evidence type="ECO:0000313" key="2">
    <source>
        <dbReference type="EMBL" id="MBM7561295.1"/>
    </source>
</evidence>
<proteinExistence type="predicted"/>
<dbReference type="Proteomes" id="UP000767854">
    <property type="component" value="Unassembled WGS sequence"/>
</dbReference>
<name>A0ABS2MPG9_9FIRM</name>
<organism evidence="2 3">
    <name type="scientific">Fusibacter tunisiensis</name>
    <dbReference type="NCBI Taxonomy" id="1008308"/>
    <lineage>
        <taxon>Bacteria</taxon>
        <taxon>Bacillati</taxon>
        <taxon>Bacillota</taxon>
        <taxon>Clostridia</taxon>
        <taxon>Eubacteriales</taxon>
        <taxon>Eubacteriales Family XII. Incertae Sedis</taxon>
        <taxon>Fusibacter</taxon>
    </lineage>
</organism>
<dbReference type="EMBL" id="JAFBDT010000004">
    <property type="protein sequence ID" value="MBM7561295.1"/>
    <property type="molecule type" value="Genomic_DNA"/>
</dbReference>
<protein>
    <submittedName>
        <fullName evidence="2">F0F1-type ATP synthase assembly protein I</fullName>
    </submittedName>
</protein>
<keyword evidence="1" id="KW-0812">Transmembrane</keyword>
<keyword evidence="1" id="KW-0472">Membrane</keyword>
<dbReference type="Pfam" id="PF09527">
    <property type="entry name" value="ATPase_gene1"/>
    <property type="match status" value="1"/>
</dbReference>
<sequence>MRKNQNAILKNLALLSQVGIMMLVPIFGGVLLGSWLDNKLGTGHILLIICLILGVGASFRNLYMLSVRQGKDYEDSESPASYVKKFNKKVDEDKKRK</sequence>
<evidence type="ECO:0000256" key="1">
    <source>
        <dbReference type="SAM" id="Phobius"/>
    </source>
</evidence>
<keyword evidence="1" id="KW-1133">Transmembrane helix</keyword>
<dbReference type="RefSeq" id="WP_204662646.1">
    <property type="nucleotide sequence ID" value="NZ_JAFBDT010000004.1"/>
</dbReference>